<protein>
    <recommendedName>
        <fullName evidence="3">Glycosyl transferase family 28 C-terminal domain-containing protein</fullName>
    </recommendedName>
</protein>
<evidence type="ECO:0000313" key="1">
    <source>
        <dbReference type="EMBL" id="MFC6714768.1"/>
    </source>
</evidence>
<gene>
    <name evidence="1" type="ORF">ACFQBT_13490</name>
</gene>
<keyword evidence="2" id="KW-1185">Reference proteome</keyword>
<evidence type="ECO:0000313" key="2">
    <source>
        <dbReference type="Proteomes" id="UP001596356"/>
    </source>
</evidence>
<reference evidence="2" key="1">
    <citation type="journal article" date="2019" name="Int. J. Syst. Evol. Microbiol.">
        <title>The Global Catalogue of Microorganisms (GCM) 10K type strain sequencing project: providing services to taxonomists for standard genome sequencing and annotation.</title>
        <authorList>
            <consortium name="The Broad Institute Genomics Platform"/>
            <consortium name="The Broad Institute Genome Sequencing Center for Infectious Disease"/>
            <person name="Wu L."/>
            <person name="Ma J."/>
        </authorList>
    </citation>
    <scope>NUCLEOTIDE SEQUENCE [LARGE SCALE GENOMIC DNA]</scope>
    <source>
        <strain evidence="2">NBRC 106593</strain>
    </source>
</reference>
<comment type="caution">
    <text evidence="1">The sequence shown here is derived from an EMBL/GenBank/DDBJ whole genome shotgun (WGS) entry which is preliminary data.</text>
</comment>
<proteinExistence type="predicted"/>
<dbReference type="Gene3D" id="3.40.50.2000">
    <property type="entry name" value="Glycogen Phosphorylase B"/>
    <property type="match status" value="1"/>
</dbReference>
<dbReference type="Proteomes" id="UP001596356">
    <property type="component" value="Unassembled WGS sequence"/>
</dbReference>
<evidence type="ECO:0008006" key="3">
    <source>
        <dbReference type="Google" id="ProtNLM"/>
    </source>
</evidence>
<organism evidence="1 2">
    <name type="scientific">Branchiibius cervicis</name>
    <dbReference type="NCBI Taxonomy" id="908252"/>
    <lineage>
        <taxon>Bacteria</taxon>
        <taxon>Bacillati</taxon>
        <taxon>Actinomycetota</taxon>
        <taxon>Actinomycetes</taxon>
        <taxon>Micrococcales</taxon>
        <taxon>Dermacoccaceae</taxon>
        <taxon>Branchiibius</taxon>
    </lineage>
</organism>
<dbReference type="EMBL" id="JBHSWJ010000002">
    <property type="protein sequence ID" value="MFC6714768.1"/>
    <property type="molecule type" value="Genomic_DNA"/>
</dbReference>
<dbReference type="RefSeq" id="WP_377823407.1">
    <property type="nucleotide sequence ID" value="NZ_JBHSWJ010000002.1"/>
</dbReference>
<sequence>MTDYAFGTGQAADLYVDQNLGADPSRFLPPGARPAGSQVLSGIEYTLFRDDVLDRRRVAPRPLARPARVLAVFGGTDPYGAAPVVVPAILATGRPVEVTAVAATADLAHRLSRLPVDPAELQIVPPTPELAELAQEADIVVSAAGSSVWEFLCLGVPTALVCVVDNQVDGYRHATELGVATPLGHLETFDPGVASARLADLLDSADLRQRQARAGQALVDGKGRDRVAEALLALVNA</sequence>
<dbReference type="SUPFAM" id="SSF53756">
    <property type="entry name" value="UDP-Glycosyltransferase/glycogen phosphorylase"/>
    <property type="match status" value="1"/>
</dbReference>
<name>A0ABW2AVX8_9MICO</name>
<accession>A0ABW2AVX8</accession>